<dbReference type="EMBL" id="CAADGH010000112">
    <property type="protein sequence ID" value="VFK77223.1"/>
    <property type="molecule type" value="Genomic_DNA"/>
</dbReference>
<dbReference type="PANTHER" id="PTHR39426:SF1">
    <property type="entry name" value="HOMOLOGY TO DEATH-ON-CURING PROTEIN OF PHAGE P1"/>
    <property type="match status" value="1"/>
</dbReference>
<dbReference type="EMBL" id="CAADFO010000110">
    <property type="protein sequence ID" value="VFK32363.1"/>
    <property type="molecule type" value="Genomic_DNA"/>
</dbReference>
<evidence type="ECO:0000313" key="3">
    <source>
        <dbReference type="EMBL" id="VFK35296.1"/>
    </source>
</evidence>
<dbReference type="GO" id="GO:0016301">
    <property type="term" value="F:kinase activity"/>
    <property type="evidence" value="ECO:0007669"/>
    <property type="project" value="InterPro"/>
</dbReference>
<accession>A0A450Y1A1</accession>
<dbReference type="InterPro" id="IPR036597">
    <property type="entry name" value="Fido-like_dom_sf"/>
</dbReference>
<evidence type="ECO:0000259" key="1">
    <source>
        <dbReference type="PROSITE" id="PS51459"/>
    </source>
</evidence>
<dbReference type="Gene3D" id="1.20.120.1870">
    <property type="entry name" value="Fic/DOC protein, Fido domain"/>
    <property type="match status" value="1"/>
</dbReference>
<dbReference type="Pfam" id="PF02661">
    <property type="entry name" value="Fic"/>
    <property type="match status" value="1"/>
</dbReference>
<dbReference type="PANTHER" id="PTHR39426">
    <property type="entry name" value="HOMOLOGY TO DEATH-ON-CURING PROTEIN OF PHAGE P1"/>
    <property type="match status" value="1"/>
</dbReference>
<dbReference type="AlphaFoldDB" id="A0A450Y1A1"/>
<dbReference type="PIRSF" id="PIRSF018297">
    <property type="entry name" value="Doc"/>
    <property type="match status" value="1"/>
</dbReference>
<evidence type="ECO:0000313" key="4">
    <source>
        <dbReference type="EMBL" id="VFK77223.1"/>
    </source>
</evidence>
<proteinExistence type="predicted"/>
<dbReference type="SUPFAM" id="SSF140931">
    <property type="entry name" value="Fic-like"/>
    <property type="match status" value="1"/>
</dbReference>
<protein>
    <submittedName>
        <fullName evidence="3">Death on curing protein</fullName>
    </submittedName>
</protein>
<feature type="domain" description="Fido" evidence="1">
    <location>
        <begin position="7"/>
        <end position="124"/>
    </location>
</feature>
<dbReference type="InterPro" id="IPR053737">
    <property type="entry name" value="Type_II_TA_Toxin"/>
</dbReference>
<evidence type="ECO:0000313" key="2">
    <source>
        <dbReference type="EMBL" id="VFK32363.1"/>
    </source>
</evidence>
<dbReference type="EMBL" id="CAADFQ010000110">
    <property type="protein sequence ID" value="VFK35296.1"/>
    <property type="molecule type" value="Genomic_DNA"/>
</dbReference>
<dbReference type="InterPro" id="IPR006440">
    <property type="entry name" value="Doc"/>
</dbReference>
<gene>
    <name evidence="2" type="ORF">BECKMB1821G_GA0114241_11102</name>
    <name evidence="4" type="ORF">BECKMB1821H_GA0114242_11123</name>
    <name evidence="3" type="ORF">BECKMB1821I_GA0114274_11103</name>
</gene>
<dbReference type="PROSITE" id="PS51459">
    <property type="entry name" value="FIDO"/>
    <property type="match status" value="1"/>
</dbReference>
<reference evidence="3" key="1">
    <citation type="submission" date="2019-02" db="EMBL/GenBank/DDBJ databases">
        <authorList>
            <person name="Gruber-Vodicka R. H."/>
            <person name="Seah K. B. B."/>
        </authorList>
    </citation>
    <scope>NUCLEOTIDE SEQUENCE</scope>
    <source>
        <strain evidence="2">BECK_BZ197</strain>
        <strain evidence="4">BECK_BZ198</strain>
        <strain evidence="3">BECK_BZ199</strain>
    </source>
</reference>
<sequence>MKRPRWILNEVAVSIHGMLIAEHGGHPGIRGRALLESVLTKPRQLFSYEPKSTIFELAAAYGFGLTRNHPFVDGNKRVALAVVAIFLELNGFSLDAPEPEAVIVIERLAAGTLSEPELSEWIRDSSVPND</sequence>
<dbReference type="NCBIfam" id="TIGR01550">
    <property type="entry name" value="DOC_P1"/>
    <property type="match status" value="1"/>
</dbReference>
<dbReference type="InterPro" id="IPR003812">
    <property type="entry name" value="Fido"/>
</dbReference>
<name>A0A450Y1A1_9GAMM</name>
<organism evidence="3">
    <name type="scientific">Candidatus Kentrum sp. MB</name>
    <dbReference type="NCBI Taxonomy" id="2138164"/>
    <lineage>
        <taxon>Bacteria</taxon>
        <taxon>Pseudomonadati</taxon>
        <taxon>Pseudomonadota</taxon>
        <taxon>Gammaproteobacteria</taxon>
        <taxon>Candidatus Kentrum</taxon>
    </lineage>
</organism>